<dbReference type="Gene3D" id="1.10.1040.10">
    <property type="entry name" value="N-(1-d-carboxylethyl)-l-norvaline Dehydrogenase, domain 2"/>
    <property type="match status" value="1"/>
</dbReference>
<dbReference type="Gene3D" id="3.40.50.720">
    <property type="entry name" value="NAD(P)-binding Rossmann-like Domain"/>
    <property type="match status" value="1"/>
</dbReference>
<sequence length="477" mass="53355">MVRQREATLIHIGCGAFFRAHQAKFTSELNLKSDTDWKYCVISMRNGSELLSRLKRQSYRYHLLEHSNVGKNLSLIDVINECLSLVEDGIDAIVKRLCVESVAVVSLTISEKAYYIDPSSGQLDSTHSDIVHDIANPAKPKTVIGLLVRSLQLRRDTGVGAFTVMSCDNLSNNGKVLKAAITKYALLVDPSLADWIESEVRFPCTMVDRIVPAPNETTFEDIRQYSGVYDPCSVSSESFKQWVIEESFSKDRPQWESVGAQLVKDVKPYEELKLRLLNGSHSFLAYLGYLAGYETVDAAITNPVFRSAVKKLMLEEQAETLFVPDHVDLNAYADELVERFANPNLKHKTYQIAMDGSQKLAPRILTSLAIQLQRKGNYELLCLAVAGWMLFVGGVDEDGLKYTVQDPMSEKFAMIYKDTKTDDDIVRELLSISTIFPADLSNNELLLNVICGMYRALKQDGVVKTIHSIVKKSSMGG</sequence>
<dbReference type="OrthoDB" id="271711at2"/>
<dbReference type="SUPFAM" id="SSF48179">
    <property type="entry name" value="6-phosphogluconate dehydrogenase C-terminal domain-like"/>
    <property type="match status" value="1"/>
</dbReference>
<keyword evidence="6" id="KW-1185">Reference proteome</keyword>
<evidence type="ECO:0000259" key="4">
    <source>
        <dbReference type="Pfam" id="PF08125"/>
    </source>
</evidence>
<keyword evidence="1" id="KW-0560">Oxidoreductase</keyword>
<reference evidence="5 6" key="1">
    <citation type="submission" date="2018-11" db="EMBL/GenBank/DDBJ databases">
        <title>Vibrio LJC006 sp. nov., isolated from seawater during the bloom of the enteromorpha.</title>
        <authorList>
            <person name="Liang J."/>
        </authorList>
    </citation>
    <scope>NUCLEOTIDE SEQUENCE [LARGE SCALE GENOMIC DNA]</scope>
    <source>
        <strain evidence="5 6">LJC006</strain>
    </source>
</reference>
<dbReference type="InterPro" id="IPR008927">
    <property type="entry name" value="6-PGluconate_DH-like_C_sf"/>
</dbReference>
<feature type="domain" description="Mannitol dehydrogenase C-terminal" evidence="4">
    <location>
        <begin position="265"/>
        <end position="457"/>
    </location>
</feature>
<dbReference type="PANTHER" id="PTHR43362:SF1">
    <property type="entry name" value="MANNITOL DEHYDROGENASE 2-RELATED"/>
    <property type="match status" value="1"/>
</dbReference>
<evidence type="ECO:0000313" key="6">
    <source>
        <dbReference type="Proteomes" id="UP000281112"/>
    </source>
</evidence>
<dbReference type="Pfam" id="PF08125">
    <property type="entry name" value="Mannitol_dh_C"/>
    <property type="match status" value="1"/>
</dbReference>
<evidence type="ECO:0000313" key="5">
    <source>
        <dbReference type="EMBL" id="RQW64586.1"/>
    </source>
</evidence>
<comment type="caution">
    <text evidence="5">The sequence shown here is derived from an EMBL/GenBank/DDBJ whole genome shotgun (WGS) entry which is preliminary data.</text>
</comment>
<dbReference type="InterPro" id="IPR023027">
    <property type="entry name" value="Mannitol_DH_CS"/>
</dbReference>
<name>A0A3N9U8Q0_9VIBR</name>
<dbReference type="PRINTS" id="PR00084">
    <property type="entry name" value="MTLDHDRGNASE"/>
</dbReference>
<gene>
    <name evidence="5" type="ORF">EES38_00625</name>
</gene>
<dbReference type="Pfam" id="PF01232">
    <property type="entry name" value="Mannitol_dh"/>
    <property type="match status" value="1"/>
</dbReference>
<dbReference type="PANTHER" id="PTHR43362">
    <property type="entry name" value="MANNITOL DEHYDROGENASE DSF1-RELATED"/>
    <property type="match status" value="1"/>
</dbReference>
<dbReference type="InterPro" id="IPR013328">
    <property type="entry name" value="6PGD_dom2"/>
</dbReference>
<feature type="domain" description="Mannitol dehydrogenase N-terminal" evidence="3">
    <location>
        <begin position="9"/>
        <end position="256"/>
    </location>
</feature>
<dbReference type="GO" id="GO:0016616">
    <property type="term" value="F:oxidoreductase activity, acting on the CH-OH group of donors, NAD or NADP as acceptor"/>
    <property type="evidence" value="ECO:0007669"/>
    <property type="project" value="TreeGrafter"/>
</dbReference>
<evidence type="ECO:0000256" key="1">
    <source>
        <dbReference type="ARBA" id="ARBA00023002"/>
    </source>
</evidence>
<dbReference type="Proteomes" id="UP000281112">
    <property type="component" value="Unassembled WGS sequence"/>
</dbReference>
<proteinExistence type="predicted"/>
<keyword evidence="2" id="KW-0520">NAD</keyword>
<dbReference type="PROSITE" id="PS00974">
    <property type="entry name" value="MANNITOL_DHGENASE"/>
    <property type="match status" value="1"/>
</dbReference>
<dbReference type="InterPro" id="IPR013131">
    <property type="entry name" value="Mannitol_DH_N"/>
</dbReference>
<dbReference type="InterPro" id="IPR036291">
    <property type="entry name" value="NAD(P)-bd_dom_sf"/>
</dbReference>
<protein>
    <submittedName>
        <fullName evidence="5">Mannitol dehydrogenase family protein</fullName>
    </submittedName>
</protein>
<evidence type="ECO:0000256" key="2">
    <source>
        <dbReference type="ARBA" id="ARBA00023027"/>
    </source>
</evidence>
<organism evidence="5 6">
    <name type="scientific">Vibrio viridaestus</name>
    <dbReference type="NCBI Taxonomy" id="2487322"/>
    <lineage>
        <taxon>Bacteria</taxon>
        <taxon>Pseudomonadati</taxon>
        <taxon>Pseudomonadota</taxon>
        <taxon>Gammaproteobacteria</taxon>
        <taxon>Vibrionales</taxon>
        <taxon>Vibrionaceae</taxon>
        <taxon>Vibrio</taxon>
    </lineage>
</organism>
<dbReference type="AlphaFoldDB" id="A0A3N9U8Q0"/>
<dbReference type="SUPFAM" id="SSF51735">
    <property type="entry name" value="NAD(P)-binding Rossmann-fold domains"/>
    <property type="match status" value="1"/>
</dbReference>
<dbReference type="GO" id="GO:0019594">
    <property type="term" value="P:mannitol metabolic process"/>
    <property type="evidence" value="ECO:0007669"/>
    <property type="project" value="InterPro"/>
</dbReference>
<dbReference type="InterPro" id="IPR000669">
    <property type="entry name" value="Mannitol_DH"/>
</dbReference>
<dbReference type="InterPro" id="IPR050988">
    <property type="entry name" value="Mannitol_DH/Oxidoreductase"/>
</dbReference>
<dbReference type="InterPro" id="IPR013118">
    <property type="entry name" value="Mannitol_DH_C"/>
</dbReference>
<accession>A0A3N9U8Q0</accession>
<dbReference type="RefSeq" id="WP_124935238.1">
    <property type="nucleotide sequence ID" value="NZ_RJVQ01000001.1"/>
</dbReference>
<evidence type="ECO:0000259" key="3">
    <source>
        <dbReference type="Pfam" id="PF01232"/>
    </source>
</evidence>
<dbReference type="EMBL" id="RJVQ01000001">
    <property type="protein sequence ID" value="RQW64586.1"/>
    <property type="molecule type" value="Genomic_DNA"/>
</dbReference>